<evidence type="ECO:0000256" key="1">
    <source>
        <dbReference type="PROSITE-ProRule" id="PRU00510"/>
    </source>
</evidence>
<comment type="caution">
    <text evidence="3">The sequence shown here is derived from an EMBL/GenBank/DDBJ whole genome shotgun (WGS) entry which is preliminary data.</text>
</comment>
<dbReference type="Pfam" id="PF21157">
    <property type="entry name" value="DksA_N"/>
    <property type="match status" value="1"/>
</dbReference>
<dbReference type="PANTHER" id="PTHR33823:SF2">
    <property type="entry name" value="RNA POLYMERASE-BINDING TRANSCRIPTION FACTOR DKSA"/>
    <property type="match status" value="1"/>
</dbReference>
<dbReference type="InterPro" id="IPR037187">
    <property type="entry name" value="DnaK_N"/>
</dbReference>
<gene>
    <name evidence="3" type="ORF">CAZ10_08815</name>
</gene>
<dbReference type="RefSeq" id="WP_065085813.1">
    <property type="nucleotide sequence ID" value="NZ_NFFZ01000004.1"/>
</dbReference>
<feature type="domain" description="DnaK suppressor protein DksA N-terminal" evidence="2">
    <location>
        <begin position="19"/>
        <end position="86"/>
    </location>
</feature>
<name>A0A241XR14_PSEAI</name>
<proteinExistence type="predicted"/>
<organism evidence="3 4">
    <name type="scientific">Pseudomonas aeruginosa</name>
    <dbReference type="NCBI Taxonomy" id="287"/>
    <lineage>
        <taxon>Bacteria</taxon>
        <taxon>Pseudomonadati</taxon>
        <taxon>Pseudomonadota</taxon>
        <taxon>Gammaproteobacteria</taxon>
        <taxon>Pseudomonadales</taxon>
        <taxon>Pseudomonadaceae</taxon>
        <taxon>Pseudomonas</taxon>
    </lineage>
</organism>
<dbReference type="Gene3D" id="1.20.120.910">
    <property type="entry name" value="DksA, coiled-coil domain"/>
    <property type="match status" value="1"/>
</dbReference>
<dbReference type="AlphaFoldDB" id="A0A241XR14"/>
<evidence type="ECO:0000313" key="4">
    <source>
        <dbReference type="Proteomes" id="UP000194857"/>
    </source>
</evidence>
<dbReference type="Proteomes" id="UP000194857">
    <property type="component" value="Unassembled WGS sequence"/>
</dbReference>
<sequence length="134" mass="15202">MTKEELLAMPAADYMNDVQLAFFRNLLLARLEELHVHYRDGKVQLESLENAADPADQAGVEEQRMFLGRSLQRDAAAIQEVKVALNDMESSYGFSVLTGEPIGLERLLVCPTAMYTVDEQNRRERHQLHLARTA</sequence>
<evidence type="ECO:0000259" key="2">
    <source>
        <dbReference type="Pfam" id="PF21157"/>
    </source>
</evidence>
<feature type="zinc finger region" description="dksA C4-type" evidence="1">
    <location>
        <begin position="95"/>
        <end position="119"/>
    </location>
</feature>
<dbReference type="EMBL" id="NFFZ01000004">
    <property type="protein sequence ID" value="OTI62942.1"/>
    <property type="molecule type" value="Genomic_DNA"/>
</dbReference>
<dbReference type="PANTHER" id="PTHR33823">
    <property type="entry name" value="RNA POLYMERASE-BINDING TRANSCRIPTION FACTOR DKSA-RELATED"/>
    <property type="match status" value="1"/>
</dbReference>
<protein>
    <recommendedName>
        <fullName evidence="2">DnaK suppressor protein DksA N-terminal domain-containing protein</fullName>
    </recommendedName>
</protein>
<dbReference type="PROSITE" id="PS51128">
    <property type="entry name" value="ZF_DKSA_2"/>
    <property type="match status" value="1"/>
</dbReference>
<dbReference type="SUPFAM" id="SSF109635">
    <property type="entry name" value="DnaK suppressor protein DksA, alpha-hairpin domain"/>
    <property type="match status" value="1"/>
</dbReference>
<dbReference type="InterPro" id="IPR048489">
    <property type="entry name" value="DksA_N"/>
</dbReference>
<accession>A0A241XR14</accession>
<reference evidence="3 4" key="1">
    <citation type="submission" date="2017-05" db="EMBL/GenBank/DDBJ databases">
        <authorList>
            <person name="Song R."/>
            <person name="Chenine A.L."/>
            <person name="Ruprecht R.M."/>
        </authorList>
    </citation>
    <scope>NUCLEOTIDE SEQUENCE [LARGE SCALE GENOMIC DNA]</scope>
    <source>
        <strain evidence="3 4">S567_C10_BS</strain>
    </source>
</reference>
<evidence type="ECO:0000313" key="3">
    <source>
        <dbReference type="EMBL" id="OTI62942.1"/>
    </source>
</evidence>